<reference evidence="3" key="1">
    <citation type="journal article" date="2006" name="Science">
        <title>Ancient noncoding elements conserved in the human genome.</title>
        <authorList>
            <person name="Venkatesh B."/>
            <person name="Kirkness E.F."/>
            <person name="Loh Y.H."/>
            <person name="Halpern A.L."/>
            <person name="Lee A.P."/>
            <person name="Johnson J."/>
            <person name="Dandona N."/>
            <person name="Viswanathan L.D."/>
            <person name="Tay A."/>
            <person name="Venter J.C."/>
            <person name="Strausberg R.L."/>
            <person name="Brenner S."/>
        </authorList>
    </citation>
    <scope>NUCLEOTIDE SEQUENCE [LARGE SCALE GENOMIC DNA]</scope>
</reference>
<evidence type="ECO:0000256" key="1">
    <source>
        <dbReference type="SAM" id="MobiDB-lite"/>
    </source>
</evidence>
<reference evidence="3" key="2">
    <citation type="journal article" date="2007" name="PLoS Biol.">
        <title>Survey sequencing and comparative analysis of the elephant shark (Callorhinchus milii) genome.</title>
        <authorList>
            <person name="Venkatesh B."/>
            <person name="Kirkness E.F."/>
            <person name="Loh Y.H."/>
            <person name="Halpern A.L."/>
            <person name="Lee A.P."/>
            <person name="Johnson J."/>
            <person name="Dandona N."/>
            <person name="Viswanathan L.D."/>
            <person name="Tay A."/>
            <person name="Venter J.C."/>
            <person name="Strausberg R.L."/>
            <person name="Brenner S."/>
        </authorList>
    </citation>
    <scope>NUCLEOTIDE SEQUENCE [LARGE SCALE GENOMIC DNA]</scope>
</reference>
<dbReference type="OMA" id="GSAHHYV"/>
<keyword evidence="3" id="KW-1185">Reference proteome</keyword>
<evidence type="ECO:0000313" key="3">
    <source>
        <dbReference type="Proteomes" id="UP000314986"/>
    </source>
</evidence>
<sequence>KKSTNEVGNHHKILQITPSSSIKIAELGSAHHYVGVSVEELDNLLQAPEATFQTGPEGQGARVVPARGEEREGGNVVGLVVGPVIGGKGTGERALLQSDDEVQHPEEHEDIVQLEGGEVLVVVRLPAVEGEGAHSPGTLLRDVRGVEGLRETRRVEPDAPYTLYSVSSLF</sequence>
<dbReference type="AlphaFoldDB" id="A0A4W3H5K3"/>
<dbReference type="InParanoid" id="A0A4W3H5K3"/>
<accession>A0A4W3H5K3</accession>
<dbReference type="Proteomes" id="UP000314986">
    <property type="component" value="Unassembled WGS sequence"/>
</dbReference>
<reference evidence="2" key="4">
    <citation type="submission" date="2025-08" db="UniProtKB">
        <authorList>
            <consortium name="Ensembl"/>
        </authorList>
    </citation>
    <scope>IDENTIFICATION</scope>
</reference>
<reference evidence="3" key="3">
    <citation type="journal article" date="2014" name="Nature">
        <title>Elephant shark genome provides unique insights into gnathostome evolution.</title>
        <authorList>
            <consortium name="International Elephant Shark Genome Sequencing Consortium"/>
            <person name="Venkatesh B."/>
            <person name="Lee A.P."/>
            <person name="Ravi V."/>
            <person name="Maurya A.K."/>
            <person name="Lian M.M."/>
            <person name="Swann J.B."/>
            <person name="Ohta Y."/>
            <person name="Flajnik M.F."/>
            <person name="Sutoh Y."/>
            <person name="Kasahara M."/>
            <person name="Hoon S."/>
            <person name="Gangu V."/>
            <person name="Roy S.W."/>
            <person name="Irimia M."/>
            <person name="Korzh V."/>
            <person name="Kondrychyn I."/>
            <person name="Lim Z.W."/>
            <person name="Tay B.H."/>
            <person name="Tohari S."/>
            <person name="Kong K.W."/>
            <person name="Ho S."/>
            <person name="Lorente-Galdos B."/>
            <person name="Quilez J."/>
            <person name="Marques-Bonet T."/>
            <person name="Raney B.J."/>
            <person name="Ingham P.W."/>
            <person name="Tay A."/>
            <person name="Hillier L.W."/>
            <person name="Minx P."/>
            <person name="Boehm T."/>
            <person name="Wilson R.K."/>
            <person name="Brenner S."/>
            <person name="Warren W.C."/>
        </authorList>
    </citation>
    <scope>NUCLEOTIDE SEQUENCE [LARGE SCALE GENOMIC DNA]</scope>
</reference>
<protein>
    <submittedName>
        <fullName evidence="2">Uncharacterized protein</fullName>
    </submittedName>
</protein>
<proteinExistence type="predicted"/>
<evidence type="ECO:0000313" key="2">
    <source>
        <dbReference type="Ensembl" id="ENSCMIP00000011006.1"/>
    </source>
</evidence>
<reference evidence="2" key="5">
    <citation type="submission" date="2025-09" db="UniProtKB">
        <authorList>
            <consortium name="Ensembl"/>
        </authorList>
    </citation>
    <scope>IDENTIFICATION</scope>
</reference>
<name>A0A4W3H5K3_CALMI</name>
<organism evidence="2 3">
    <name type="scientific">Callorhinchus milii</name>
    <name type="common">Ghost shark</name>
    <dbReference type="NCBI Taxonomy" id="7868"/>
    <lineage>
        <taxon>Eukaryota</taxon>
        <taxon>Metazoa</taxon>
        <taxon>Chordata</taxon>
        <taxon>Craniata</taxon>
        <taxon>Vertebrata</taxon>
        <taxon>Chondrichthyes</taxon>
        <taxon>Holocephali</taxon>
        <taxon>Chimaeriformes</taxon>
        <taxon>Callorhinchidae</taxon>
        <taxon>Callorhinchus</taxon>
    </lineage>
</organism>
<feature type="region of interest" description="Disordered" evidence="1">
    <location>
        <begin position="50"/>
        <end position="69"/>
    </location>
</feature>
<dbReference type="Ensembl" id="ENSCMIT00000011284.1">
    <property type="protein sequence ID" value="ENSCMIP00000011006.1"/>
    <property type="gene ID" value="ENSCMIG00000005768.1"/>
</dbReference>